<dbReference type="InterPro" id="IPR017850">
    <property type="entry name" value="Alkaline_phosphatase_core_sf"/>
</dbReference>
<dbReference type="InterPro" id="IPR000917">
    <property type="entry name" value="Sulfatase_N"/>
</dbReference>
<dbReference type="Proteomes" id="UP001248581">
    <property type="component" value="Chromosome"/>
</dbReference>
<dbReference type="EMBL" id="CP134146">
    <property type="protein sequence ID" value="WNC68217.1"/>
    <property type="molecule type" value="Genomic_DNA"/>
</dbReference>
<proteinExistence type="inferred from homology"/>
<keyword evidence="2" id="KW-0479">Metal-binding</keyword>
<dbReference type="PANTHER" id="PTHR45953">
    <property type="entry name" value="IDURONATE 2-SULFATASE"/>
    <property type="match status" value="1"/>
</dbReference>
<dbReference type="PANTHER" id="PTHR45953:SF1">
    <property type="entry name" value="IDURONATE 2-SULFATASE"/>
    <property type="match status" value="1"/>
</dbReference>
<reference evidence="7" key="1">
    <citation type="submission" date="2023-09" db="EMBL/GenBank/DDBJ databases">
        <authorList>
            <person name="Li S."/>
            <person name="Li X."/>
            <person name="Zhang C."/>
            <person name="Zhao Z."/>
        </authorList>
    </citation>
    <scope>NUCLEOTIDE SEQUENCE [LARGE SCALE GENOMIC DNA]</scope>
    <source>
        <strain evidence="7">SQ345</strain>
    </source>
</reference>
<organism evidence="6 7">
    <name type="scientific">Thalassotalea nanhaiensis</name>
    <dbReference type="NCBI Taxonomy" id="3065648"/>
    <lineage>
        <taxon>Bacteria</taxon>
        <taxon>Pseudomonadati</taxon>
        <taxon>Pseudomonadota</taxon>
        <taxon>Gammaproteobacteria</taxon>
        <taxon>Alteromonadales</taxon>
        <taxon>Colwelliaceae</taxon>
        <taxon>Thalassotalea</taxon>
    </lineage>
</organism>
<evidence type="ECO:0000259" key="5">
    <source>
        <dbReference type="Pfam" id="PF00884"/>
    </source>
</evidence>
<evidence type="ECO:0000313" key="6">
    <source>
        <dbReference type="EMBL" id="WNC68217.1"/>
    </source>
</evidence>
<evidence type="ECO:0000256" key="3">
    <source>
        <dbReference type="ARBA" id="ARBA00022801"/>
    </source>
</evidence>
<keyword evidence="3" id="KW-0378">Hydrolase</keyword>
<feature type="domain" description="Sulfatase N-terminal" evidence="5">
    <location>
        <begin position="43"/>
        <end position="407"/>
    </location>
</feature>
<evidence type="ECO:0000313" key="7">
    <source>
        <dbReference type="Proteomes" id="UP001248581"/>
    </source>
</evidence>
<dbReference type="Gene3D" id="3.40.720.10">
    <property type="entry name" value="Alkaline Phosphatase, subunit A"/>
    <property type="match status" value="1"/>
</dbReference>
<feature type="region of interest" description="Disordered" evidence="4">
    <location>
        <begin position="529"/>
        <end position="549"/>
    </location>
</feature>
<dbReference type="PROSITE" id="PS00523">
    <property type="entry name" value="SULFATASE_1"/>
    <property type="match status" value="1"/>
</dbReference>
<keyword evidence="7" id="KW-1185">Reference proteome</keyword>
<protein>
    <submittedName>
        <fullName evidence="6">Sulfatase-like hydrolase/transferase</fullName>
    </submittedName>
</protein>
<dbReference type="InterPro" id="IPR024607">
    <property type="entry name" value="Sulfatase_CS"/>
</dbReference>
<dbReference type="PROSITE" id="PS51257">
    <property type="entry name" value="PROKAR_LIPOPROTEIN"/>
    <property type="match status" value="1"/>
</dbReference>
<gene>
    <name evidence="6" type="ORF">RI845_17030</name>
</gene>
<evidence type="ECO:0000256" key="4">
    <source>
        <dbReference type="SAM" id="MobiDB-lite"/>
    </source>
</evidence>
<evidence type="ECO:0000256" key="1">
    <source>
        <dbReference type="ARBA" id="ARBA00008779"/>
    </source>
</evidence>
<dbReference type="RefSeq" id="WP_348387374.1">
    <property type="nucleotide sequence ID" value="NZ_CP134146.1"/>
</dbReference>
<comment type="similarity">
    <text evidence="1">Belongs to the sulfatase family.</text>
</comment>
<dbReference type="SUPFAM" id="SSF53649">
    <property type="entry name" value="Alkaline phosphatase-like"/>
    <property type="match status" value="1"/>
</dbReference>
<dbReference type="Pfam" id="PF00884">
    <property type="entry name" value="Sulfatase"/>
    <property type="match status" value="1"/>
</dbReference>
<evidence type="ECO:0000256" key="2">
    <source>
        <dbReference type="ARBA" id="ARBA00022723"/>
    </source>
</evidence>
<sequence>MRINAFVLFGISLTLAITGCSESKNNEGENVSASFAIEQQSRPNVIVILADDMQKGVTGHEGHPIIKTPNLDKLASGGTVFGKAFATSPVCTPSRTNLLTGLYERRHGVNFGSNSTMTEKAWANTYPMLLKDSGYFVGYVGKNHTPIGINQDGGFGYKSGLMDTSFDYWYASHKHLSFYPKDKKAHKIFKNAKADTQIEIMEEGVENFMAPNEAFKAGYSFLDSRPKDQPFALLLNFNVPHANSTSSMQLRDTDLDLYKTAYRDQIDEITVPKTYIAEKDIKEPKLPKHVYNGEYIKTYNYVKTPETLKERKIREMQTISGIDKLVGKLIKHLEEQGVADNTIIVFTSDHGLMHGEFGMGGKTLLYEPSVRIPMVIYDPRQPATEKADNNNDLVALVDIAPTLLDLTSTPIPEEMHGESLKPLMQGETTDWRQEIFLENMMMIQNYPRTESVRTHKWKYIRYFDKKNDGPYEVAINNSINGEQPIYEELFDIENDPHEINNLINEPGHKKIIEQLRSKNAELVKKYRGTGPLNTHISKEKPKAVDPLVG</sequence>
<accession>A0ABY9THJ8</accession>
<name>A0ABY9THJ8_9GAMM</name>